<dbReference type="AlphaFoldDB" id="A0A2K3DVV8"/>
<dbReference type="PANTHER" id="PTHR40430:SF1">
    <property type="entry name" value="T. BRUCEI SPP.-SPECIFIC PROTEIN"/>
    <property type="match status" value="1"/>
</dbReference>
<reference evidence="2 3" key="1">
    <citation type="journal article" date="2007" name="Science">
        <title>The Chlamydomonas genome reveals the evolution of key animal and plant functions.</title>
        <authorList>
            <person name="Merchant S.S."/>
            <person name="Prochnik S.E."/>
            <person name="Vallon O."/>
            <person name="Harris E.H."/>
            <person name="Karpowicz S.J."/>
            <person name="Witman G.B."/>
            <person name="Terry A."/>
            <person name="Salamov A."/>
            <person name="Fritz-Laylin L.K."/>
            <person name="Marechal-Drouard L."/>
            <person name="Marshall W.F."/>
            <person name="Qu L.H."/>
            <person name="Nelson D.R."/>
            <person name="Sanderfoot A.A."/>
            <person name="Spalding M.H."/>
            <person name="Kapitonov V.V."/>
            <person name="Ren Q."/>
            <person name="Ferris P."/>
            <person name="Lindquist E."/>
            <person name="Shapiro H."/>
            <person name="Lucas S.M."/>
            <person name="Grimwood J."/>
            <person name="Schmutz J."/>
            <person name="Cardol P."/>
            <person name="Cerutti H."/>
            <person name="Chanfreau G."/>
            <person name="Chen C.L."/>
            <person name="Cognat V."/>
            <person name="Croft M.T."/>
            <person name="Dent R."/>
            <person name="Dutcher S."/>
            <person name="Fernandez E."/>
            <person name="Fukuzawa H."/>
            <person name="Gonzalez-Ballester D."/>
            <person name="Gonzalez-Halphen D."/>
            <person name="Hallmann A."/>
            <person name="Hanikenne M."/>
            <person name="Hippler M."/>
            <person name="Inwood W."/>
            <person name="Jabbari K."/>
            <person name="Kalanon M."/>
            <person name="Kuras R."/>
            <person name="Lefebvre P.A."/>
            <person name="Lemaire S.D."/>
            <person name="Lobanov A.V."/>
            <person name="Lohr M."/>
            <person name="Manuell A."/>
            <person name="Meier I."/>
            <person name="Mets L."/>
            <person name="Mittag M."/>
            <person name="Mittelmeier T."/>
            <person name="Moroney J.V."/>
            <person name="Moseley J."/>
            <person name="Napoli C."/>
            <person name="Nedelcu A.M."/>
            <person name="Niyogi K."/>
            <person name="Novoselov S.V."/>
            <person name="Paulsen I.T."/>
            <person name="Pazour G."/>
            <person name="Purton S."/>
            <person name="Ral J.P."/>
            <person name="Riano-Pachon D.M."/>
            <person name="Riekhof W."/>
            <person name="Rymarquis L."/>
            <person name="Schroda M."/>
            <person name="Stern D."/>
            <person name="Umen J."/>
            <person name="Willows R."/>
            <person name="Wilson N."/>
            <person name="Zimmer S.L."/>
            <person name="Allmer J."/>
            <person name="Balk J."/>
            <person name="Bisova K."/>
            <person name="Chen C.J."/>
            <person name="Elias M."/>
            <person name="Gendler K."/>
            <person name="Hauser C."/>
            <person name="Lamb M.R."/>
            <person name="Ledford H."/>
            <person name="Long J.C."/>
            <person name="Minagawa J."/>
            <person name="Page M.D."/>
            <person name="Pan J."/>
            <person name="Pootakham W."/>
            <person name="Roje S."/>
            <person name="Rose A."/>
            <person name="Stahlberg E."/>
            <person name="Terauchi A.M."/>
            <person name="Yang P."/>
            <person name="Ball S."/>
            <person name="Bowler C."/>
            <person name="Dieckmann C.L."/>
            <person name="Gladyshev V.N."/>
            <person name="Green P."/>
            <person name="Jorgensen R."/>
            <person name="Mayfield S."/>
            <person name="Mueller-Roeber B."/>
            <person name="Rajamani S."/>
            <person name="Sayre R.T."/>
            <person name="Brokstein P."/>
            <person name="Dubchak I."/>
            <person name="Goodstein D."/>
            <person name="Hornick L."/>
            <person name="Huang Y.W."/>
            <person name="Jhaveri J."/>
            <person name="Luo Y."/>
            <person name="Martinez D."/>
            <person name="Ngau W.C."/>
            <person name="Otillar B."/>
            <person name="Poliakov A."/>
            <person name="Porter A."/>
            <person name="Szajkowski L."/>
            <person name="Werner G."/>
            <person name="Zhou K."/>
            <person name="Grigoriev I.V."/>
            <person name="Rokhsar D.S."/>
            <person name="Grossman A.R."/>
        </authorList>
    </citation>
    <scope>NUCLEOTIDE SEQUENCE [LARGE SCALE GENOMIC DNA]</scope>
    <source>
        <strain evidence="3">CC-503</strain>
    </source>
</reference>
<organism evidence="2 3">
    <name type="scientific">Chlamydomonas reinhardtii</name>
    <name type="common">Chlamydomonas smithii</name>
    <dbReference type="NCBI Taxonomy" id="3055"/>
    <lineage>
        <taxon>Eukaryota</taxon>
        <taxon>Viridiplantae</taxon>
        <taxon>Chlorophyta</taxon>
        <taxon>core chlorophytes</taxon>
        <taxon>Chlorophyceae</taxon>
        <taxon>CS clade</taxon>
        <taxon>Chlamydomonadales</taxon>
        <taxon>Chlamydomonadaceae</taxon>
        <taxon>Chlamydomonas</taxon>
    </lineage>
</organism>
<proteinExistence type="predicted"/>
<dbReference type="PANTHER" id="PTHR40430">
    <property type="entry name" value="T. BRUCEI SPP.-SPECIFIC PROTEIN"/>
    <property type="match status" value="1"/>
</dbReference>
<dbReference type="KEGG" id="cre:CHLRE_03g153700v5"/>
<dbReference type="PaxDb" id="3055-EDP00215"/>
<evidence type="ECO:0000256" key="1">
    <source>
        <dbReference type="SAM" id="MobiDB-lite"/>
    </source>
</evidence>
<dbReference type="GeneID" id="5723099"/>
<evidence type="ECO:0000313" key="2">
    <source>
        <dbReference type="EMBL" id="PNW84665.1"/>
    </source>
</evidence>
<dbReference type="RefSeq" id="XP_042925685.1">
    <property type="nucleotide sequence ID" value="XM_043060556.1"/>
</dbReference>
<dbReference type="ExpressionAtlas" id="A0A2K3DVV8">
    <property type="expression patterns" value="baseline and differential"/>
</dbReference>
<sequence>MSESAEEPQQQPDMAELATDERVQQPEEAKPPAEREEQVAASASGREPEGAAEAAAAEPELAGELAPPVEDGPTEDAAPSAEQTAEQPEQQQPAISRGSARWDSGLGASSREHVQDANADFVRVPSVASSAHGTEQAPMYQENTSAKDDAAQAGDPALAGHHSRNLIMDTLTALRAATEDDVVAQVPRYAAPSIASSLPSYRNGEQEFIFRTFAVGNYDMLRHLPATIREQQVHVTRTARQDATRTFLLPGLLGTQLRHRNNPENQQGLFSTFEYIPSKYSLAADIAAKERVAAEATRLAVGKGKEFAPAIAPRMHKNEDFVPGRGYIYLSGPEEDTEDMQLSQRSHHAAAHVNPSFVPAGGQKLGAEVPTRLMATTMMKRLKRTLEADWEGAVISIFENEHDCWVVCFQEASVDSLEGLAAYMNVFIRSNPLATEFKLNRVVEFWGNTPGDGCAYYVVRPPWVANDRLQTFFTLHPEEKDYRTSFPVVLFEQQRAARNKDTSDATEQQQQQQADAAAEAERRLAGQLSIKSLQSLPSGGAAGSSALPSARSVAGR</sequence>
<protein>
    <submittedName>
        <fullName evidence="2">Uncharacterized protein</fullName>
    </submittedName>
</protein>
<dbReference type="Gramene" id="PNW84665">
    <property type="protein sequence ID" value="PNW84665"/>
    <property type="gene ID" value="CHLRE_03g153700v5"/>
</dbReference>
<feature type="region of interest" description="Disordered" evidence="1">
    <location>
        <begin position="497"/>
        <end position="556"/>
    </location>
</feature>
<feature type="compositionally biased region" description="Low complexity" evidence="1">
    <location>
        <begin position="40"/>
        <end position="68"/>
    </location>
</feature>
<feature type="region of interest" description="Disordered" evidence="1">
    <location>
        <begin position="1"/>
        <end position="112"/>
    </location>
</feature>
<feature type="region of interest" description="Disordered" evidence="1">
    <location>
        <begin position="128"/>
        <end position="158"/>
    </location>
</feature>
<dbReference type="InParanoid" id="A0A2K3DVV8"/>
<dbReference type="EMBL" id="CM008964">
    <property type="protein sequence ID" value="PNW84665.1"/>
    <property type="molecule type" value="Genomic_DNA"/>
</dbReference>
<dbReference type="OrthoDB" id="541713at2759"/>
<evidence type="ECO:0000313" key="3">
    <source>
        <dbReference type="Proteomes" id="UP000006906"/>
    </source>
</evidence>
<gene>
    <name evidence="2" type="ORF">CHLRE_03g153700v5</name>
</gene>
<feature type="compositionally biased region" description="Low complexity" evidence="1">
    <location>
        <begin position="77"/>
        <end position="94"/>
    </location>
</feature>
<name>A0A2K3DVV8_CHLRE</name>
<feature type="compositionally biased region" description="Low complexity" evidence="1">
    <location>
        <begin position="532"/>
        <end position="550"/>
    </location>
</feature>
<accession>A0A2K3DVV8</accession>
<feature type="compositionally biased region" description="Basic and acidic residues" evidence="1">
    <location>
        <begin position="19"/>
        <end position="38"/>
    </location>
</feature>
<dbReference type="Proteomes" id="UP000006906">
    <property type="component" value="Chromosome 3"/>
</dbReference>
<feature type="compositionally biased region" description="Low complexity" evidence="1">
    <location>
        <begin position="505"/>
        <end position="517"/>
    </location>
</feature>
<keyword evidence="3" id="KW-1185">Reference proteome</keyword>